<dbReference type="CTD" id="557188"/>
<evidence type="ECO:0000259" key="9">
    <source>
        <dbReference type="Pfam" id="PF25107"/>
    </source>
</evidence>
<dbReference type="Proteomes" id="UP000265140">
    <property type="component" value="Chromosome 25"/>
</dbReference>
<evidence type="ECO:0000313" key="11">
    <source>
        <dbReference type="Proteomes" id="UP000265140"/>
    </source>
</evidence>
<dbReference type="Pfam" id="PF25106">
    <property type="entry name" value="VWA_4"/>
    <property type="match status" value="1"/>
</dbReference>
<protein>
    <recommendedName>
        <fullName evidence="12">von Willebrand factor A domain-containing protein 7-like</fullName>
    </recommendedName>
</protein>
<dbReference type="Pfam" id="PF25107">
    <property type="entry name" value="VWA7_N"/>
    <property type="match status" value="1"/>
</dbReference>
<feature type="chain" id="PRO_5044257354" description="von Willebrand factor A domain-containing protein 7-like" evidence="5">
    <location>
        <begin position="21"/>
        <end position="962"/>
    </location>
</feature>
<feature type="domain" description="Hemicentin-1-like von Willebrand factor A" evidence="8">
    <location>
        <begin position="306"/>
        <end position="474"/>
    </location>
</feature>
<dbReference type="PANTHER" id="PTHR14905">
    <property type="entry name" value="NG37"/>
    <property type="match status" value="1"/>
</dbReference>
<evidence type="ECO:0000259" key="6">
    <source>
        <dbReference type="Pfam" id="PF23560"/>
    </source>
</evidence>
<keyword evidence="11" id="KW-1185">Reference proteome</keyword>
<dbReference type="InterPro" id="IPR056861">
    <property type="entry name" value="HMCN1-like_VWA"/>
</dbReference>
<evidence type="ECO:0008006" key="12">
    <source>
        <dbReference type="Google" id="ProtNLM"/>
    </source>
</evidence>
<dbReference type="InterPro" id="IPR056475">
    <property type="entry name" value="GBD_Hemicentin/VWA7"/>
</dbReference>
<dbReference type="GeneID" id="105024507"/>
<dbReference type="InterPro" id="IPR052577">
    <property type="entry name" value="VWA7"/>
</dbReference>
<dbReference type="Pfam" id="PF23619">
    <property type="entry name" value="Ig_VWA7"/>
    <property type="match status" value="1"/>
</dbReference>
<organism evidence="10 11">
    <name type="scientific">Esox lucius</name>
    <name type="common">Northern pike</name>
    <dbReference type="NCBI Taxonomy" id="8010"/>
    <lineage>
        <taxon>Eukaryota</taxon>
        <taxon>Metazoa</taxon>
        <taxon>Chordata</taxon>
        <taxon>Craniata</taxon>
        <taxon>Vertebrata</taxon>
        <taxon>Euteleostomi</taxon>
        <taxon>Actinopterygii</taxon>
        <taxon>Neopterygii</taxon>
        <taxon>Teleostei</taxon>
        <taxon>Protacanthopterygii</taxon>
        <taxon>Esociformes</taxon>
        <taxon>Esocidae</taxon>
        <taxon>Esox</taxon>
    </lineage>
</organism>
<dbReference type="InParanoid" id="A0A3P8YQV4"/>
<accession>A0A3P8YQV4</accession>
<reference evidence="10" key="2">
    <citation type="submission" date="2020-02" db="EMBL/GenBank/DDBJ databases">
        <title>Esox lucius (northern pike) genome, fEsoLuc1, primary haplotype.</title>
        <authorList>
            <person name="Myers G."/>
            <person name="Karagic N."/>
            <person name="Meyer A."/>
            <person name="Pippel M."/>
            <person name="Reichard M."/>
            <person name="Winkler S."/>
            <person name="Tracey A."/>
            <person name="Sims Y."/>
            <person name="Howe K."/>
            <person name="Rhie A."/>
            <person name="Formenti G."/>
            <person name="Durbin R."/>
            <person name="Fedrigo O."/>
            <person name="Jarvis E.D."/>
        </authorList>
    </citation>
    <scope>NUCLEOTIDE SEQUENCE [LARGE SCALE GENOMIC DNA]</scope>
</reference>
<evidence type="ECO:0000256" key="2">
    <source>
        <dbReference type="ARBA" id="ARBA00022525"/>
    </source>
</evidence>
<reference evidence="10" key="4">
    <citation type="submission" date="2025-09" db="UniProtKB">
        <authorList>
            <consortium name="Ensembl"/>
        </authorList>
    </citation>
    <scope>IDENTIFICATION</scope>
</reference>
<evidence type="ECO:0000256" key="4">
    <source>
        <dbReference type="ARBA" id="ARBA00023180"/>
    </source>
</evidence>
<keyword evidence="2" id="KW-0964">Secreted</keyword>
<dbReference type="Bgee" id="ENSELUG00000018338">
    <property type="expression patterns" value="Expressed in pharyngeal gill and 3 other cell types or tissues"/>
</dbReference>
<keyword evidence="3 5" id="KW-0732">Signal</keyword>
<reference evidence="11" key="1">
    <citation type="journal article" date="2014" name="PLoS ONE">
        <title>The genome and linkage map of the northern pike (Esox lucius): conserved synteny revealed between the salmonid sister group and the Neoteleostei.</title>
        <authorList>
            <person name="Rondeau E.B."/>
            <person name="Minkley D.R."/>
            <person name="Leong J.S."/>
            <person name="Messmer A.M."/>
            <person name="Jantzen J.R."/>
            <person name="von Schalburg K.R."/>
            <person name="Lemon C."/>
            <person name="Bird N.H."/>
            <person name="Koop B.F."/>
        </authorList>
    </citation>
    <scope>NUCLEOTIDE SEQUENCE</scope>
</reference>
<dbReference type="Ensembl" id="ENSELUT00000028938.3">
    <property type="protein sequence ID" value="ENSELUP00000018935.3"/>
    <property type="gene ID" value="ENSELUG00000018338.3"/>
</dbReference>
<evidence type="ECO:0000256" key="3">
    <source>
        <dbReference type="ARBA" id="ARBA00022729"/>
    </source>
</evidence>
<comment type="subcellular location">
    <subcellularLocation>
        <location evidence="1">Secreted</location>
    </subcellularLocation>
</comment>
<reference evidence="10" key="3">
    <citation type="submission" date="2025-08" db="UniProtKB">
        <authorList>
            <consortium name="Ensembl"/>
        </authorList>
    </citation>
    <scope>IDENTIFICATION</scope>
</reference>
<proteinExistence type="predicted"/>
<dbReference type="OMA" id="MYFSNAK"/>
<dbReference type="SUPFAM" id="SSF53300">
    <property type="entry name" value="vWA-like"/>
    <property type="match status" value="1"/>
</dbReference>
<keyword evidence="4" id="KW-0325">Glycoprotein</keyword>
<evidence type="ECO:0000259" key="8">
    <source>
        <dbReference type="Pfam" id="PF25106"/>
    </source>
</evidence>
<dbReference type="PANTHER" id="PTHR14905:SF18">
    <property type="entry name" value="VON WILLEBRAND FACTOR A DOMAIN-CONTAINING 10, TANDEM DUPLICATE 1-RELATED"/>
    <property type="match status" value="1"/>
</dbReference>
<dbReference type="Pfam" id="PF23560">
    <property type="entry name" value="GBD_Hemicentin"/>
    <property type="match status" value="1"/>
</dbReference>
<name>A0A3P8YQV4_ESOLU</name>
<evidence type="ECO:0000256" key="1">
    <source>
        <dbReference type="ARBA" id="ARBA00004613"/>
    </source>
</evidence>
<evidence type="ECO:0000313" key="10">
    <source>
        <dbReference type="Ensembl" id="ENSELUP00000018935.3"/>
    </source>
</evidence>
<evidence type="ECO:0000259" key="7">
    <source>
        <dbReference type="Pfam" id="PF23619"/>
    </source>
</evidence>
<dbReference type="AlphaFoldDB" id="A0A3P8YQV4"/>
<feature type="domain" description="VWA7 N-terminal" evidence="9">
    <location>
        <begin position="69"/>
        <end position="295"/>
    </location>
</feature>
<dbReference type="Gene3D" id="3.40.50.410">
    <property type="entry name" value="von Willebrand factor, type A domain"/>
    <property type="match status" value="1"/>
</dbReference>
<sequence length="962" mass="102521">MHTSLLMMALSMFLQTGTQAFKPLIPSRDSITHRDITQQAILRKTAAVCRDLAAAQGWDFSLPIDDSISASKVQQACSPGSSSIFSTIPFQTSILSIYLSNALVDVMYLLSDARHFDGETFQQGRELITRGMSAVKASVKRENFLSAKWMLGSISHTLQDFYSHSNWVEMGNRNPYNTLIRPDLKLENLADSSTPTCKDCTGEDCTENILPTVLQQGLLTSGYFSLLSSEKPAGKCSHGGFFDQTSRRTPVGGINKDDAGSSHGHLHRAAASVAVNATMDLLEDIRRAAGDLGFLRFMGITRSSVLCFVIDTTGSMMDDIAEAKRVSFSIIDSKRGTQQEPSYYILVPFNDPGFGPLIITRNADIFKQSISALTASGGGDMPEMCMSGLQLALTAAPPSSEIFVFTDAPAKDIALKSTVTALIESTKSVVTFLLTDNLTSRRRRRRSGRMASSESQLYRDLAQSSGGLAIEVTKGELPRATSIVEDAIAAAQVTVLQVLKSPGQHNFSFAIDESLRNLTAYITGASLSYTLTSPSGMSQRDVESRGALGTIQTVGNLQRISLTSDNQTGLWEISIKSTAPYSLKVIGQSSINFVYNFVEAFERAQGEFGLKEGRPLTGSNVTLLVSVTGSDSVKLKEVALIEASGSEFNGTLQSLGSNGGDFLVSLVRLPQGEFVVRLRGETNSDTGRVSPNLFQRQASTQIKTSSISVSAHADSILEPGSNISISFTVASANGPGETFTVRVSNNCGFPSSFPTSLTSVDGGSAVNGTVTLTAPVSTPSGTDVTLTITVESAGAADLNYAVLRLSVVSEVTDFTPPRCGPVRVSSNCSSDCSATYWQLNADLTDGVNSTGIDHVTLLKGNGTLNTSSVVGIDGENVTRVSYRASCCLKKVEIVVVDRAGNVGVCVGSVKDLLGVNSTAQTSVSKPTAEFNTTSTGGRPLTQSLFLNVCVMLFLVLWFGAEI</sequence>
<dbReference type="InterPro" id="IPR036465">
    <property type="entry name" value="vWFA_dom_sf"/>
</dbReference>
<feature type="domain" description="VWA7 Ig-like" evidence="7">
    <location>
        <begin position="708"/>
        <end position="808"/>
    </location>
</feature>
<dbReference type="GeneTree" id="ENSGT00390000011517"/>
<dbReference type="InterPro" id="IPR056862">
    <property type="entry name" value="VWA7_N"/>
</dbReference>
<evidence type="ECO:0000256" key="5">
    <source>
        <dbReference type="SAM" id="SignalP"/>
    </source>
</evidence>
<feature type="domain" description="Hemicentin/VWA7 galactose-binding" evidence="6">
    <location>
        <begin position="492"/>
        <end position="590"/>
    </location>
</feature>
<dbReference type="GO" id="GO:0005576">
    <property type="term" value="C:extracellular region"/>
    <property type="evidence" value="ECO:0007669"/>
    <property type="project" value="UniProtKB-SubCell"/>
</dbReference>
<dbReference type="RefSeq" id="XP_028974266.2">
    <property type="nucleotide sequence ID" value="XM_029118433.2"/>
</dbReference>
<feature type="signal peptide" evidence="5">
    <location>
        <begin position="1"/>
        <end position="20"/>
    </location>
</feature>
<dbReference type="InterPro" id="IPR057615">
    <property type="entry name" value="Ig_VWA7"/>
</dbReference>
<dbReference type="KEGG" id="els:105024507"/>